<dbReference type="AlphaFoldDB" id="A0A7C9NL56"/>
<comment type="caution">
    <text evidence="6">The sequence shown here is derived from an EMBL/GenBank/DDBJ whole genome shotgun (WGS) entry which is preliminary data.</text>
</comment>
<keyword evidence="4 5" id="KW-0472">Membrane</keyword>
<reference evidence="6" key="1">
    <citation type="submission" date="2018-08" db="EMBL/GenBank/DDBJ databases">
        <title>Murine metabolic-syndrome-specific gut microbial biobank.</title>
        <authorList>
            <person name="Liu C."/>
        </authorList>
    </citation>
    <scope>NUCLEOTIDE SEQUENCE [LARGE SCALE GENOMIC DNA]</scope>
    <source>
        <strain evidence="6">Z82</strain>
    </source>
</reference>
<dbReference type="GO" id="GO:0005886">
    <property type="term" value="C:plasma membrane"/>
    <property type="evidence" value="ECO:0007669"/>
    <property type="project" value="TreeGrafter"/>
</dbReference>
<dbReference type="InterPro" id="IPR004695">
    <property type="entry name" value="SLAC1/Mae1/Ssu1/TehA"/>
</dbReference>
<dbReference type="InterPro" id="IPR052951">
    <property type="entry name" value="Tellurite_res_ion_channel"/>
</dbReference>
<evidence type="ECO:0000256" key="3">
    <source>
        <dbReference type="ARBA" id="ARBA00022989"/>
    </source>
</evidence>
<feature type="transmembrane region" description="Helical" evidence="5">
    <location>
        <begin position="66"/>
        <end position="86"/>
    </location>
</feature>
<feature type="transmembrane region" description="Helical" evidence="5">
    <location>
        <begin position="243"/>
        <end position="267"/>
    </location>
</feature>
<sequence>MDSIIKKLPIPAAGVALGLAALGNLLAPYGEVVRILCGALSLSLVGLLAAKLVLYPSLIRKDMENSIFASVSATFFMALMQLAGYLAPAAQVPAFALWCAAVVGHLALMTWFSVRFIGRFKLAEVFPTYFICYVGIIVASVTSPIFGMQDLGRVLFWFGFACYAVLFAVITLRYVKHSIPEPARPLFCIYAAPMSLSIAGYLSVTADPNLVFLTVLAVLAQVLFAVVLTQLPKFVAGGFYPSFAAMTFPFVITATALGMVLDAMAAAGVALPLAEALRVLAGAETLFAAAMVFFVLGHYVRFLASALKPAPAPAAEPAIEVLPAE</sequence>
<comment type="subcellular location">
    <subcellularLocation>
        <location evidence="1">Membrane</location>
        <topology evidence="1">Multi-pass membrane protein</topology>
    </subcellularLocation>
</comment>
<dbReference type="CDD" id="cd09325">
    <property type="entry name" value="TDT_C4-dicarb_trans"/>
    <property type="match status" value="1"/>
</dbReference>
<feature type="transmembrane region" description="Helical" evidence="5">
    <location>
        <begin position="92"/>
        <end position="114"/>
    </location>
</feature>
<feature type="transmembrane region" description="Helical" evidence="5">
    <location>
        <begin position="279"/>
        <end position="300"/>
    </location>
</feature>
<name>A0A7C9NL56_9BACT</name>
<feature type="transmembrane region" description="Helical" evidence="5">
    <location>
        <begin position="154"/>
        <end position="175"/>
    </location>
</feature>
<protein>
    <submittedName>
        <fullName evidence="6">C4-dicarboxylate ABC transporter</fullName>
    </submittedName>
</protein>
<evidence type="ECO:0000313" key="6">
    <source>
        <dbReference type="EMBL" id="NBI34127.1"/>
    </source>
</evidence>
<dbReference type="GO" id="GO:0046583">
    <property type="term" value="F:monoatomic cation efflux transmembrane transporter activity"/>
    <property type="evidence" value="ECO:0007669"/>
    <property type="project" value="TreeGrafter"/>
</dbReference>
<feature type="transmembrane region" description="Helical" evidence="5">
    <location>
        <begin position="187"/>
        <end position="204"/>
    </location>
</feature>
<evidence type="ECO:0000256" key="5">
    <source>
        <dbReference type="SAM" id="Phobius"/>
    </source>
</evidence>
<keyword evidence="3 5" id="KW-1133">Transmembrane helix</keyword>
<evidence type="ECO:0000256" key="1">
    <source>
        <dbReference type="ARBA" id="ARBA00004141"/>
    </source>
</evidence>
<feature type="transmembrane region" description="Helical" evidence="5">
    <location>
        <begin position="126"/>
        <end position="148"/>
    </location>
</feature>
<dbReference type="PANTHER" id="PTHR37955:SF1">
    <property type="entry name" value="DEP DOMAIN-CONTAINING PROTEIN"/>
    <property type="match status" value="1"/>
</dbReference>
<accession>A0A7C9NL56</accession>
<evidence type="ECO:0000256" key="2">
    <source>
        <dbReference type="ARBA" id="ARBA00022692"/>
    </source>
</evidence>
<organism evidence="6">
    <name type="scientific">Muribaculaceae bacterium Z82</name>
    <dbReference type="NCBI Taxonomy" id="2304548"/>
    <lineage>
        <taxon>Bacteria</taxon>
        <taxon>Pseudomonadati</taxon>
        <taxon>Bacteroidota</taxon>
        <taxon>Bacteroidia</taxon>
        <taxon>Bacteroidales</taxon>
        <taxon>Muribaculaceae</taxon>
    </lineage>
</organism>
<dbReference type="EMBL" id="QWKH01000015">
    <property type="protein sequence ID" value="NBI34127.1"/>
    <property type="molecule type" value="Genomic_DNA"/>
</dbReference>
<evidence type="ECO:0000256" key="4">
    <source>
        <dbReference type="ARBA" id="ARBA00023136"/>
    </source>
</evidence>
<keyword evidence="2 5" id="KW-0812">Transmembrane</keyword>
<feature type="transmembrane region" description="Helical" evidence="5">
    <location>
        <begin position="210"/>
        <end position="231"/>
    </location>
</feature>
<proteinExistence type="predicted"/>
<dbReference type="InterPro" id="IPR038665">
    <property type="entry name" value="Voltage-dep_anion_channel_sf"/>
</dbReference>
<feature type="transmembrane region" description="Helical" evidence="5">
    <location>
        <begin position="33"/>
        <end position="54"/>
    </location>
</feature>
<dbReference type="PANTHER" id="PTHR37955">
    <property type="entry name" value="TELLURITE RESISTANCE PROTEIN TEHA"/>
    <property type="match status" value="1"/>
</dbReference>
<gene>
    <name evidence="6" type="ORF">D1639_03585</name>
</gene>
<dbReference type="Pfam" id="PF03595">
    <property type="entry name" value="SLAC1"/>
    <property type="match status" value="1"/>
</dbReference>
<dbReference type="Gene3D" id="1.50.10.150">
    <property type="entry name" value="Voltage-dependent anion channel"/>
    <property type="match status" value="1"/>
</dbReference>